<accession>A0A4Y1RQQ2</accession>
<dbReference type="AlphaFoldDB" id="A0A4Y1RQQ2"/>
<gene>
    <name evidence="2" type="ORF">Prudu_018283</name>
</gene>
<evidence type="ECO:0000256" key="1">
    <source>
        <dbReference type="SAM" id="MobiDB-lite"/>
    </source>
</evidence>
<organism evidence="2">
    <name type="scientific">Prunus dulcis</name>
    <name type="common">Almond</name>
    <name type="synonym">Amygdalus dulcis</name>
    <dbReference type="NCBI Taxonomy" id="3755"/>
    <lineage>
        <taxon>Eukaryota</taxon>
        <taxon>Viridiplantae</taxon>
        <taxon>Streptophyta</taxon>
        <taxon>Embryophyta</taxon>
        <taxon>Tracheophyta</taxon>
        <taxon>Spermatophyta</taxon>
        <taxon>Magnoliopsida</taxon>
        <taxon>eudicotyledons</taxon>
        <taxon>Gunneridae</taxon>
        <taxon>Pentapetalae</taxon>
        <taxon>rosids</taxon>
        <taxon>fabids</taxon>
        <taxon>Rosales</taxon>
        <taxon>Rosaceae</taxon>
        <taxon>Amygdaloideae</taxon>
        <taxon>Amygdaleae</taxon>
        <taxon>Prunus</taxon>
    </lineage>
</organism>
<reference evidence="2" key="1">
    <citation type="journal article" date="2019" name="Science">
        <title>Mutation of a bHLH transcription factor allowed almond domestication.</title>
        <authorList>
            <person name="Sanchez-Perez R."/>
            <person name="Pavan S."/>
            <person name="Mazzeo R."/>
            <person name="Moldovan C."/>
            <person name="Aiese Cigliano R."/>
            <person name="Del Cueto J."/>
            <person name="Ricciardi F."/>
            <person name="Lotti C."/>
            <person name="Ricciardi L."/>
            <person name="Dicenta F."/>
            <person name="Lopez-Marques R.L."/>
            <person name="Lindberg Moller B."/>
        </authorList>
    </citation>
    <scope>NUCLEOTIDE SEQUENCE</scope>
</reference>
<feature type="non-terminal residue" evidence="2">
    <location>
        <position position="1"/>
    </location>
</feature>
<proteinExistence type="predicted"/>
<protein>
    <submittedName>
        <fullName evidence="2">Conserved peptide upstream open reading frame 3</fullName>
    </submittedName>
</protein>
<name>A0A4Y1RQQ2_PRUDU</name>
<feature type="compositionally biased region" description="Low complexity" evidence="1">
    <location>
        <begin position="15"/>
        <end position="24"/>
    </location>
</feature>
<sequence>SHHTDPRMLENPTSAAAAAADPPANVKRYAPPVRGIVLLTDANRFDRTNNPQGGSDLEKNQISSSRSLSGMDHGDASSSSLLNENSRPGLLALEGCSSSAAFQLLNNRWAAAMHCINDPSVDLSERPVMYTGGGSAWGQFQLPHQLMASTGGAGSPGSSMDFLSELRRSKNISHASFRT</sequence>
<dbReference type="EMBL" id="AP019302">
    <property type="protein sequence ID" value="BBH06589.1"/>
    <property type="molecule type" value="Genomic_DNA"/>
</dbReference>
<feature type="region of interest" description="Disordered" evidence="1">
    <location>
        <begin position="1"/>
        <end position="31"/>
    </location>
</feature>
<dbReference type="PANTHER" id="PTHR36032">
    <property type="entry name" value="PHOSPHOPANTOTHENATE--CYSTEINE LIGASE 2"/>
    <property type="match status" value="1"/>
</dbReference>
<evidence type="ECO:0000313" key="2">
    <source>
        <dbReference type="EMBL" id="BBH06589.1"/>
    </source>
</evidence>
<feature type="region of interest" description="Disordered" evidence="1">
    <location>
        <begin position="44"/>
        <end position="82"/>
    </location>
</feature>
<dbReference type="PANTHER" id="PTHR36032:SF1">
    <property type="entry name" value="PHOSPHOPANTOTHENATE--CYSTEINE LIGASE 2"/>
    <property type="match status" value="1"/>
</dbReference>